<gene>
    <name evidence="3" type="ORF">MUN86_16960</name>
</gene>
<evidence type="ECO:0000259" key="2">
    <source>
        <dbReference type="SMART" id="SM00382"/>
    </source>
</evidence>
<dbReference type="SUPFAM" id="SSF52540">
    <property type="entry name" value="P-loop containing nucleoside triphosphate hydrolases"/>
    <property type="match status" value="1"/>
</dbReference>
<organism evidence="3 4">
    <name type="scientific">Hymenobacter volaticus</name>
    <dbReference type="NCBI Taxonomy" id="2932254"/>
    <lineage>
        <taxon>Bacteria</taxon>
        <taxon>Pseudomonadati</taxon>
        <taxon>Bacteroidota</taxon>
        <taxon>Cytophagia</taxon>
        <taxon>Cytophagales</taxon>
        <taxon>Hymenobacteraceae</taxon>
        <taxon>Hymenobacter</taxon>
    </lineage>
</organism>
<dbReference type="PANTHER" id="PTHR42759:SF1">
    <property type="entry name" value="MAGNESIUM-CHELATASE SUBUNIT CHLD"/>
    <property type="match status" value="1"/>
</dbReference>
<dbReference type="InterPro" id="IPR027417">
    <property type="entry name" value="P-loop_NTPase"/>
</dbReference>
<name>A0ABY4G383_9BACT</name>
<dbReference type="InterPro" id="IPR003593">
    <property type="entry name" value="AAA+_ATPase"/>
</dbReference>
<dbReference type="Gene3D" id="3.40.50.300">
    <property type="entry name" value="P-loop containing nucleotide triphosphate hydrolases"/>
    <property type="match status" value="1"/>
</dbReference>
<dbReference type="PIRSF" id="PIRSF002849">
    <property type="entry name" value="AAA_ATPase_chaperone_MoxR_prd"/>
    <property type="match status" value="1"/>
</dbReference>
<dbReference type="Pfam" id="PF17863">
    <property type="entry name" value="AAA_lid_2"/>
    <property type="match status" value="1"/>
</dbReference>
<feature type="domain" description="AAA+ ATPase" evidence="2">
    <location>
        <begin position="101"/>
        <end position="242"/>
    </location>
</feature>
<evidence type="ECO:0000313" key="4">
    <source>
        <dbReference type="Proteomes" id="UP000830401"/>
    </source>
</evidence>
<feature type="region of interest" description="Disordered" evidence="1">
    <location>
        <begin position="1"/>
        <end position="42"/>
    </location>
</feature>
<dbReference type="InterPro" id="IPR011703">
    <property type="entry name" value="ATPase_AAA-3"/>
</dbReference>
<dbReference type="PANTHER" id="PTHR42759">
    <property type="entry name" value="MOXR FAMILY PROTEIN"/>
    <property type="match status" value="1"/>
</dbReference>
<keyword evidence="4" id="KW-1185">Reference proteome</keyword>
<feature type="compositionally biased region" description="Low complexity" evidence="1">
    <location>
        <begin position="25"/>
        <end position="38"/>
    </location>
</feature>
<dbReference type="InterPro" id="IPR050764">
    <property type="entry name" value="CbbQ/NirQ/NorQ/GpvN"/>
</dbReference>
<feature type="compositionally biased region" description="Polar residues" evidence="1">
    <location>
        <begin position="1"/>
        <end position="11"/>
    </location>
</feature>
<dbReference type="EMBL" id="CP095061">
    <property type="protein sequence ID" value="UOQ65231.1"/>
    <property type="molecule type" value="Genomic_DNA"/>
</dbReference>
<dbReference type="Gene3D" id="1.10.8.80">
    <property type="entry name" value="Magnesium chelatase subunit I, C-Terminal domain"/>
    <property type="match status" value="1"/>
</dbReference>
<evidence type="ECO:0000256" key="1">
    <source>
        <dbReference type="SAM" id="MobiDB-lite"/>
    </source>
</evidence>
<proteinExistence type="predicted"/>
<dbReference type="Pfam" id="PF07726">
    <property type="entry name" value="AAA_3"/>
    <property type="match status" value="1"/>
</dbReference>
<dbReference type="RefSeq" id="WP_245119239.1">
    <property type="nucleotide sequence ID" value="NZ_CP095061.1"/>
</dbReference>
<dbReference type="Proteomes" id="UP000830401">
    <property type="component" value="Chromosome"/>
</dbReference>
<dbReference type="InterPro" id="IPR041628">
    <property type="entry name" value="ChlI/MoxR_AAA_lid"/>
</dbReference>
<dbReference type="SMART" id="SM00382">
    <property type="entry name" value="AAA"/>
    <property type="match status" value="1"/>
</dbReference>
<protein>
    <submittedName>
        <fullName evidence="3">MoxR family ATPase</fullName>
    </submittedName>
</protein>
<evidence type="ECO:0000313" key="3">
    <source>
        <dbReference type="EMBL" id="UOQ65231.1"/>
    </source>
</evidence>
<accession>A0ABY4G383</accession>
<sequence length="380" mass="41466">MENTLDNSGHSSDAAPLSDESNLVPATPFPTSAASPNADPAPIREDIETVPAAETSEPTAFASRTNLSHLSRHADAIRHELSKVIVGQQALAELLLTAILADGHVLLEGVPGVAKTLTAKLLARTLDVPFSRLQFTPDLMPSDVLGTSVFRPNKADFEFRPGPIFASIVLIDEINRAPAKTQSALFEVMEERQVTQDGTRYTVPDPFVVLATQNPIEQEGTYRLPEAQLDRFLFKLNVGYPSVEEEVSILQGHHAGFGGAPLDVVRAVLTADDLRGLREQVRRQHVEPKLLEYIARLVGQTRAHKGLYLGASPRASLALLNGAKALAALRGRDFVTPEDVQYLASPVLRHRIQLTPEREMEGSTADDIVKQILQQIEVPR</sequence>
<reference evidence="3" key="1">
    <citation type="submission" date="2022-04" db="EMBL/GenBank/DDBJ databases">
        <title>Hymenobacter sp. isolated from the air.</title>
        <authorList>
            <person name="Won M."/>
            <person name="Lee C.-M."/>
            <person name="Woen H.-Y."/>
            <person name="Kwon S.-W."/>
        </authorList>
    </citation>
    <scope>NUCLEOTIDE SEQUENCE</scope>
    <source>
        <strain evidence="3">5420S-77</strain>
    </source>
</reference>
<dbReference type="CDD" id="cd00009">
    <property type="entry name" value="AAA"/>
    <property type="match status" value="1"/>
</dbReference>